<dbReference type="PANTHER" id="PTHR38784">
    <property type="entry name" value="SUCROSE PHOSPHORYLASE"/>
    <property type="match status" value="1"/>
</dbReference>
<dbReference type="Gene3D" id="2.60.40.1180">
    <property type="entry name" value="Golgi alpha-mannosidase II"/>
    <property type="match status" value="1"/>
</dbReference>
<keyword evidence="2 5" id="KW-0808">Transferase</keyword>
<feature type="binding site" evidence="3">
    <location>
        <position position="142"/>
    </location>
    <ligand>
        <name>substrate</name>
    </ligand>
</feature>
<dbReference type="InterPro" id="IPR016377">
    <property type="entry name" value="Sucrose_GGa_phosphorylase-rel"/>
</dbReference>
<dbReference type="STRING" id="565045.NOR51B_779"/>
<feature type="binding site" evidence="3">
    <location>
        <begin position="235"/>
        <end position="237"/>
    </location>
    <ligand>
        <name>substrate</name>
    </ligand>
</feature>
<dbReference type="eggNOG" id="COG0366">
    <property type="taxonomic scope" value="Bacteria"/>
</dbReference>
<dbReference type="InterPro" id="IPR045857">
    <property type="entry name" value="O16G_dom_2"/>
</dbReference>
<keyword evidence="1 5" id="KW-0328">Glycosyltransferase</keyword>
<dbReference type="Pfam" id="PF00128">
    <property type="entry name" value="Alpha-amylase"/>
    <property type="match status" value="1"/>
</dbReference>
<dbReference type="HOGENOM" id="CLU_021358_0_0_6"/>
<evidence type="ECO:0000259" key="4">
    <source>
        <dbReference type="SMART" id="SM00642"/>
    </source>
</evidence>
<keyword evidence="6" id="KW-1185">Reference proteome</keyword>
<dbReference type="InterPro" id="IPR033746">
    <property type="entry name" value="GGa_phosphorylase"/>
</dbReference>
<evidence type="ECO:0000256" key="3">
    <source>
        <dbReference type="PIRSR" id="PIRSR003059-2"/>
    </source>
</evidence>
<dbReference type="PANTHER" id="PTHR38784:SF1">
    <property type="entry name" value="SUCROSE PHOSPHORYLASE"/>
    <property type="match status" value="1"/>
</dbReference>
<accession>B8KTK5</accession>
<feature type="binding site" evidence="3">
    <location>
        <begin position="344"/>
        <end position="345"/>
    </location>
    <ligand>
        <name>substrate</name>
    </ligand>
</feature>
<dbReference type="SMART" id="SM00642">
    <property type="entry name" value="Aamy"/>
    <property type="match status" value="1"/>
</dbReference>
<feature type="binding site" evidence="3">
    <location>
        <position position="451"/>
    </location>
    <ligand>
        <name>substrate</name>
    </ligand>
</feature>
<dbReference type="AlphaFoldDB" id="B8KTK5"/>
<feature type="domain" description="Glycosyl hydrolase family 13 catalytic" evidence="4">
    <location>
        <begin position="61"/>
        <end position="488"/>
    </location>
</feature>
<proteinExistence type="predicted"/>
<evidence type="ECO:0000313" key="6">
    <source>
        <dbReference type="Proteomes" id="UP000004699"/>
    </source>
</evidence>
<dbReference type="Gene3D" id="3.90.400.10">
    <property type="entry name" value="Oligo-1,6-glucosidase, Domain 2"/>
    <property type="match status" value="1"/>
</dbReference>
<dbReference type="Gene3D" id="3.20.20.80">
    <property type="entry name" value="Glycosidases"/>
    <property type="match status" value="1"/>
</dbReference>
<organism evidence="5 6">
    <name type="scientific">Luminiphilus syltensis NOR5-1B</name>
    <dbReference type="NCBI Taxonomy" id="565045"/>
    <lineage>
        <taxon>Bacteria</taxon>
        <taxon>Pseudomonadati</taxon>
        <taxon>Pseudomonadota</taxon>
        <taxon>Gammaproteobacteria</taxon>
        <taxon>Cellvibrionales</taxon>
        <taxon>Halieaceae</taxon>
        <taxon>Luminiphilus</taxon>
    </lineage>
</organism>
<feature type="binding site" evidence="3">
    <location>
        <position position="104"/>
    </location>
    <ligand>
        <name>substrate</name>
    </ligand>
</feature>
<reference evidence="6" key="1">
    <citation type="journal article" date="2013" name="BMC Microbiol.">
        <title>Taxonomy and evolution of bacteriochlorophyll a-containing members of the OM60/NOR5 clade of marine gammaproteobacteria: description of Luminiphilus syltensis gen. nov., sp. nov., reclassification of Haliea rubra as Pseudohaliea rubra gen. nov., comb. nov., and emendation of Chromatocurvus halotolerans.</title>
        <authorList>
            <person name="Spring S."/>
            <person name="Riedel T."/>
            <person name="Sproer C."/>
            <person name="Yan S."/>
            <person name="Harder J."/>
            <person name="Fuchs B.M."/>
        </authorList>
    </citation>
    <scope>NUCLEOTIDE SEQUENCE [LARGE SCALE GENOMIC DNA]</scope>
    <source>
        <strain evidence="6">NOR51-B</strain>
    </source>
</reference>
<dbReference type="OrthoDB" id="9805159at2"/>
<name>B8KTK5_9GAMM</name>
<dbReference type="GO" id="GO:0005975">
    <property type="term" value="P:carbohydrate metabolic process"/>
    <property type="evidence" value="ECO:0007669"/>
    <property type="project" value="InterPro"/>
</dbReference>
<evidence type="ECO:0000256" key="1">
    <source>
        <dbReference type="ARBA" id="ARBA00022676"/>
    </source>
</evidence>
<dbReference type="InterPro" id="IPR017853">
    <property type="entry name" value="GH"/>
</dbReference>
<dbReference type="RefSeq" id="WP_009019588.1">
    <property type="nucleotide sequence ID" value="NZ_DS999411.1"/>
</dbReference>
<dbReference type="SUPFAM" id="SSF51445">
    <property type="entry name" value="(Trans)glycosidases"/>
    <property type="match status" value="1"/>
</dbReference>
<dbReference type="EC" id="2.4.1.7" evidence="5"/>
<evidence type="ECO:0000313" key="5">
    <source>
        <dbReference type="EMBL" id="EED34840.1"/>
    </source>
</evidence>
<dbReference type="Proteomes" id="UP000004699">
    <property type="component" value="Unassembled WGS sequence"/>
</dbReference>
<dbReference type="GO" id="GO:0009018">
    <property type="term" value="F:sucrose phosphorylase activity"/>
    <property type="evidence" value="ECO:0007669"/>
    <property type="project" value="UniProtKB-EC"/>
</dbReference>
<dbReference type="CDD" id="cd11356">
    <property type="entry name" value="AmyAc_Sucrose_phosphorylase-like_1"/>
    <property type="match status" value="1"/>
</dbReference>
<dbReference type="PIRSF" id="PIRSF003059">
    <property type="entry name" value="Sucrose_phosphorylase"/>
    <property type="match status" value="1"/>
</dbReference>
<sequence>MLPNLQQRVLRHLEKIYETVSLEASLPSIALDLIAEMRLDPGSEAPEAHRNLWNQTDIATITYGDTFVSKHEAPLKTLHRFLKQHLEGAVNVVHILPFFPWTSDDGFAVKDYTEVNKKLGNWDNVRLIGQDFRLMGDLVINHGSGESEWFDNFINDKDPGRDYYFTASPNDDLSEVVRPRTSPLLRPVDTVKGKQWVWCTFSHDQVDFDFRNPKVLQEFVRIIRLHLDKNVEIFRLDAVAFLWKVAGTTSINLEETHEIIRLLRTLIEHASPNSMVITETNIPNRENLSYFGNANEAHAIYNFSLPPLLVYTLLSGNSRYLSQWLMTLPPAQFGTTYFNFIASHDGIGLRPAEGLLNDDELDGFIHAMQSFGGVVSWRAGGGGMRKAYEINIALFDALQGTLEGRDELGFERFICAHAVMLGLEGIPAFYIHSLLGTRNDHKRLEQLGYNRAINRHQWHLEELEVLLDNEDTETRRVFDRLQELIRLRTQQSAFHPNATQYTLQLGGALFGFWRHSNDRRQSIFCIYNISNQPQPLFMTDLNMVVGDSWRDLISGRVVEESEPEWTLTPYQAVWITNR</sequence>
<protein>
    <submittedName>
        <fullName evidence="5">Sucrose phosphorylase</fullName>
        <ecNumber evidence="5">2.4.1.7</ecNumber>
    </submittedName>
</protein>
<gene>
    <name evidence="5" type="ORF">NOR51B_779</name>
</gene>
<dbReference type="InterPro" id="IPR013780">
    <property type="entry name" value="Glyco_hydro_b"/>
</dbReference>
<dbReference type="InterPro" id="IPR006047">
    <property type="entry name" value="GH13_cat_dom"/>
</dbReference>
<evidence type="ECO:0000256" key="2">
    <source>
        <dbReference type="ARBA" id="ARBA00022679"/>
    </source>
</evidence>
<dbReference type="EMBL" id="DS999411">
    <property type="protein sequence ID" value="EED34840.1"/>
    <property type="molecule type" value="Genomic_DNA"/>
</dbReference>